<organism evidence="1 2">
    <name type="scientific">Adhaeribacter arboris</name>
    <dbReference type="NCBI Taxonomy" id="2072846"/>
    <lineage>
        <taxon>Bacteria</taxon>
        <taxon>Pseudomonadati</taxon>
        <taxon>Bacteroidota</taxon>
        <taxon>Cytophagia</taxon>
        <taxon>Cytophagales</taxon>
        <taxon>Hymenobacteraceae</taxon>
        <taxon>Adhaeribacter</taxon>
    </lineage>
</organism>
<dbReference type="AlphaFoldDB" id="A0A2T2YMX8"/>
<gene>
    <name evidence="1" type="ORF">AHMF7605_26920</name>
</gene>
<evidence type="ECO:0000313" key="2">
    <source>
        <dbReference type="Proteomes" id="UP000240357"/>
    </source>
</evidence>
<accession>A0A2T2YMX8</accession>
<sequence length="97" mass="11415">MSLLEEELTFFQKNQYRLAKLYPNSFLVIKGQRVYGDFPSILEAYTSALNTFEIGTFLVIKIIPQIRTGYKQSLPAKAFQSSLSWWMHKLYPLRRSF</sequence>
<evidence type="ECO:0008006" key="3">
    <source>
        <dbReference type="Google" id="ProtNLM"/>
    </source>
</evidence>
<dbReference type="EMBL" id="PYFT01000001">
    <property type="protein sequence ID" value="PSR56872.1"/>
    <property type="molecule type" value="Genomic_DNA"/>
</dbReference>
<keyword evidence="2" id="KW-1185">Reference proteome</keyword>
<protein>
    <recommendedName>
        <fullName evidence="3">DUF5678 domain-containing protein</fullName>
    </recommendedName>
</protein>
<evidence type="ECO:0000313" key="1">
    <source>
        <dbReference type="EMBL" id="PSR56872.1"/>
    </source>
</evidence>
<name>A0A2T2YMX8_9BACT</name>
<comment type="caution">
    <text evidence="1">The sequence shown here is derived from an EMBL/GenBank/DDBJ whole genome shotgun (WGS) entry which is preliminary data.</text>
</comment>
<dbReference type="OrthoDB" id="9879909at2"/>
<dbReference type="RefSeq" id="WP_106933047.1">
    <property type="nucleotide sequence ID" value="NZ_PYFT01000001.1"/>
</dbReference>
<proteinExistence type="predicted"/>
<reference evidence="1 2" key="1">
    <citation type="submission" date="2018-03" db="EMBL/GenBank/DDBJ databases">
        <title>Adhaeribacter sp. HMF7605 Genome sequencing and assembly.</title>
        <authorList>
            <person name="Kang H."/>
            <person name="Kang J."/>
            <person name="Cha I."/>
            <person name="Kim H."/>
            <person name="Joh K."/>
        </authorList>
    </citation>
    <scope>NUCLEOTIDE SEQUENCE [LARGE SCALE GENOMIC DNA]</scope>
    <source>
        <strain evidence="1 2">HMF7605</strain>
    </source>
</reference>
<dbReference type="Proteomes" id="UP000240357">
    <property type="component" value="Unassembled WGS sequence"/>
</dbReference>